<keyword evidence="6" id="KW-0645">Protease</keyword>
<keyword evidence="3 6" id="KW-0378">Hydrolase</keyword>
<name>A0A7K0DRB5_9NOCA</name>
<dbReference type="Pfam" id="PF00561">
    <property type="entry name" value="Abhydrolase_1"/>
    <property type="match status" value="1"/>
</dbReference>
<protein>
    <submittedName>
        <fullName evidence="6">Tripeptidyl aminopeptidase</fullName>
        <ecNumber evidence="6">3.4.14.-</ecNumber>
    </submittedName>
</protein>
<comment type="similarity">
    <text evidence="1">Belongs to the peptidase S33 family.</text>
</comment>
<dbReference type="EMBL" id="WEGI01000006">
    <property type="protein sequence ID" value="MQY27364.1"/>
    <property type="molecule type" value="Genomic_DNA"/>
</dbReference>
<dbReference type="InterPro" id="IPR029058">
    <property type="entry name" value="AB_hydrolase_fold"/>
</dbReference>
<dbReference type="PANTHER" id="PTHR43248:SF29">
    <property type="entry name" value="TRIPEPTIDYL AMINOPEPTIDASE"/>
    <property type="match status" value="1"/>
</dbReference>
<organism evidence="6 7">
    <name type="scientific">Nocardia aurantia</name>
    <dbReference type="NCBI Taxonomy" id="2585199"/>
    <lineage>
        <taxon>Bacteria</taxon>
        <taxon>Bacillati</taxon>
        <taxon>Actinomycetota</taxon>
        <taxon>Actinomycetes</taxon>
        <taxon>Mycobacteriales</taxon>
        <taxon>Nocardiaceae</taxon>
        <taxon>Nocardia</taxon>
    </lineage>
</organism>
<accession>A0A7K0DRB5</accession>
<dbReference type="PANTHER" id="PTHR43248">
    <property type="entry name" value="2-SUCCINYL-6-HYDROXY-2,4-CYCLOHEXADIENE-1-CARBOXYLATE SYNTHASE"/>
    <property type="match status" value="1"/>
</dbReference>
<dbReference type="InterPro" id="IPR051601">
    <property type="entry name" value="Serine_prot/Carboxylest_S33"/>
</dbReference>
<evidence type="ECO:0000313" key="6">
    <source>
        <dbReference type="EMBL" id="MQY27364.1"/>
    </source>
</evidence>
<evidence type="ECO:0000259" key="4">
    <source>
        <dbReference type="Pfam" id="PF00561"/>
    </source>
</evidence>
<gene>
    <name evidence="6" type="primary">tap_2</name>
    <name evidence="6" type="ORF">NRB56_29470</name>
</gene>
<evidence type="ECO:0000256" key="3">
    <source>
        <dbReference type="ARBA" id="ARBA00022801"/>
    </source>
</evidence>
<feature type="domain" description="Peptidase S33 tripeptidyl aminopeptidase-like C-terminal" evidence="5">
    <location>
        <begin position="404"/>
        <end position="500"/>
    </location>
</feature>
<dbReference type="Proteomes" id="UP000431401">
    <property type="component" value="Unassembled WGS sequence"/>
</dbReference>
<dbReference type="InterPro" id="IPR000073">
    <property type="entry name" value="AB_hydrolase_1"/>
</dbReference>
<evidence type="ECO:0000313" key="7">
    <source>
        <dbReference type="Proteomes" id="UP000431401"/>
    </source>
</evidence>
<evidence type="ECO:0000259" key="5">
    <source>
        <dbReference type="Pfam" id="PF08386"/>
    </source>
</evidence>
<evidence type="ECO:0000256" key="2">
    <source>
        <dbReference type="ARBA" id="ARBA00022729"/>
    </source>
</evidence>
<proteinExistence type="inferred from homology"/>
<feature type="domain" description="AB hydrolase-1" evidence="4">
    <location>
        <begin position="98"/>
        <end position="278"/>
    </location>
</feature>
<keyword evidence="7" id="KW-1185">Reference proteome</keyword>
<dbReference type="Gene3D" id="3.40.50.1820">
    <property type="entry name" value="alpha/beta hydrolase"/>
    <property type="match status" value="1"/>
</dbReference>
<dbReference type="SUPFAM" id="SSF53474">
    <property type="entry name" value="alpha/beta-Hydrolases"/>
    <property type="match status" value="1"/>
</dbReference>
<sequence length="506" mass="54674">MPVRRMALLVNLFRLAVVVATGAVLVTGAGSDADPSGLARFHHQRLAWKPCGIDDLDAAGAECADVLVPLDYTKPHDRTMTVAISRITAGNSAQRRGVLVSNPGGPGAEGLDSVGLIGDVLTPEVLARYDLIGMDPRGVGRSDRGGRCGWPVGEMIRSSGHGPSGFRHDTVESAGMAVTCLNTGDPAVLRQLTTRNTARDMDVVRGALGERTLNYYGVSYGTYLGAVYTQMFPARSDRMVFDSSIDPDRYWEAMVQDWGPADEAALDDWAGWAASRDDVYHFGATPAQVRTTVEDLLRTAGRQPIVIDDFLIDDHWLPFILHNYLSNFRSNAALADLVREVADDAGRPPATARTPRLAAVLEALRTGENSALAQIACADAPAPAEPEWYWHNIEAARTTQPIFGAMANNIQPCAFWPRPVETPTRVRNSVPVLLVQSTGDPRTPYPHALALHRALSGSRLVTLRNIRIHMTFRTDLSACLNGTVNTYLGAGVLPAGDRTCDVNATM</sequence>
<keyword evidence="2" id="KW-0732">Signal</keyword>
<dbReference type="GO" id="GO:0004177">
    <property type="term" value="F:aminopeptidase activity"/>
    <property type="evidence" value="ECO:0007669"/>
    <property type="project" value="UniProtKB-KW"/>
</dbReference>
<reference evidence="6 7" key="1">
    <citation type="submission" date="2019-10" db="EMBL/GenBank/DDBJ databases">
        <title>Nocardia macrotermitis sp. nov. and Nocardia aurantia sp. nov., isolated from the gut of fungus growing-termite Macrotermes natalensis.</title>
        <authorList>
            <person name="Benndorf R."/>
            <person name="Schwitalla J."/>
            <person name="Martin K."/>
            <person name="De Beer W."/>
            <person name="Kaster A.-K."/>
            <person name="Vollmers J."/>
            <person name="Poulsen M."/>
            <person name="Beemelmanns C."/>
        </authorList>
    </citation>
    <scope>NUCLEOTIDE SEQUENCE [LARGE SCALE GENOMIC DNA]</scope>
    <source>
        <strain evidence="6 7">RB56</strain>
    </source>
</reference>
<dbReference type="InterPro" id="IPR013595">
    <property type="entry name" value="Pept_S33_TAP-like_C"/>
</dbReference>
<evidence type="ECO:0000256" key="1">
    <source>
        <dbReference type="ARBA" id="ARBA00010088"/>
    </source>
</evidence>
<dbReference type="Pfam" id="PF08386">
    <property type="entry name" value="Abhydrolase_4"/>
    <property type="match status" value="1"/>
</dbReference>
<dbReference type="AlphaFoldDB" id="A0A7K0DRB5"/>
<dbReference type="EC" id="3.4.14.-" evidence="6"/>
<comment type="caution">
    <text evidence="6">The sequence shown here is derived from an EMBL/GenBank/DDBJ whole genome shotgun (WGS) entry which is preliminary data.</text>
</comment>
<keyword evidence="6" id="KW-0031">Aminopeptidase</keyword>